<dbReference type="SMART" id="SM00382">
    <property type="entry name" value="AAA"/>
    <property type="match status" value="2"/>
</dbReference>
<proteinExistence type="predicted"/>
<dbReference type="GO" id="GO:0140359">
    <property type="term" value="F:ABC-type transporter activity"/>
    <property type="evidence" value="ECO:0007669"/>
    <property type="project" value="InterPro"/>
</dbReference>
<dbReference type="Proteomes" id="UP000521872">
    <property type="component" value="Unassembled WGS sequence"/>
</dbReference>
<evidence type="ECO:0000259" key="13">
    <source>
        <dbReference type="PROSITE" id="PS50929"/>
    </source>
</evidence>
<dbReference type="PANTHER" id="PTHR24223:SF356">
    <property type="entry name" value="ATP-BINDING CASSETTE TRANSPORTER ABC4"/>
    <property type="match status" value="1"/>
</dbReference>
<dbReference type="InterPro" id="IPR027417">
    <property type="entry name" value="P-loop_NTPase"/>
</dbReference>
<dbReference type="InterPro" id="IPR036640">
    <property type="entry name" value="ABC1_TM_sf"/>
</dbReference>
<feature type="transmembrane region" description="Helical" evidence="11">
    <location>
        <begin position="1040"/>
        <end position="1063"/>
    </location>
</feature>
<organism evidence="14 15">
    <name type="scientific">Agrocybe pediades</name>
    <dbReference type="NCBI Taxonomy" id="84607"/>
    <lineage>
        <taxon>Eukaryota</taxon>
        <taxon>Fungi</taxon>
        <taxon>Dikarya</taxon>
        <taxon>Basidiomycota</taxon>
        <taxon>Agaricomycotina</taxon>
        <taxon>Agaricomycetes</taxon>
        <taxon>Agaricomycetidae</taxon>
        <taxon>Agaricales</taxon>
        <taxon>Agaricineae</taxon>
        <taxon>Strophariaceae</taxon>
        <taxon>Agrocybe</taxon>
    </lineage>
</organism>
<evidence type="ECO:0008006" key="16">
    <source>
        <dbReference type="Google" id="ProtNLM"/>
    </source>
</evidence>
<feature type="coiled-coil region" evidence="9">
    <location>
        <begin position="935"/>
        <end position="965"/>
    </location>
</feature>
<evidence type="ECO:0000256" key="9">
    <source>
        <dbReference type="SAM" id="Coils"/>
    </source>
</evidence>
<dbReference type="Pfam" id="PF00005">
    <property type="entry name" value="ABC_tran"/>
    <property type="match status" value="2"/>
</dbReference>
<evidence type="ECO:0000256" key="1">
    <source>
        <dbReference type="ARBA" id="ARBA00004141"/>
    </source>
</evidence>
<dbReference type="InterPro" id="IPR003439">
    <property type="entry name" value="ABC_transporter-like_ATP-bd"/>
</dbReference>
<dbReference type="GO" id="GO:0005524">
    <property type="term" value="F:ATP binding"/>
    <property type="evidence" value="ECO:0007669"/>
    <property type="project" value="UniProtKB-KW"/>
</dbReference>
<dbReference type="Pfam" id="PF00664">
    <property type="entry name" value="ABC_membrane"/>
    <property type="match status" value="2"/>
</dbReference>
<evidence type="ECO:0000256" key="8">
    <source>
        <dbReference type="ARBA" id="ARBA00023136"/>
    </source>
</evidence>
<dbReference type="PROSITE" id="PS50893">
    <property type="entry name" value="ABC_TRANSPORTER_2"/>
    <property type="match status" value="2"/>
</dbReference>
<dbReference type="PROSITE" id="PS50929">
    <property type="entry name" value="ABC_TM1F"/>
    <property type="match status" value="2"/>
</dbReference>
<evidence type="ECO:0000256" key="5">
    <source>
        <dbReference type="ARBA" id="ARBA00022741"/>
    </source>
</evidence>
<dbReference type="InterPro" id="IPR050173">
    <property type="entry name" value="ABC_transporter_C-like"/>
</dbReference>
<dbReference type="InterPro" id="IPR003593">
    <property type="entry name" value="AAA+_ATPase"/>
</dbReference>
<name>A0A8H4VRW7_9AGAR</name>
<dbReference type="InterPro" id="IPR017871">
    <property type="entry name" value="ABC_transporter-like_CS"/>
</dbReference>
<feature type="domain" description="ABC transmembrane type-1" evidence="13">
    <location>
        <begin position="1004"/>
        <end position="1280"/>
    </location>
</feature>
<keyword evidence="15" id="KW-1185">Reference proteome</keyword>
<keyword evidence="6" id="KW-0067">ATP-binding</keyword>
<sequence>MLVFAPVKDVFRFDERLLPLAFACLSIGIIAVLWIRHASGHKPLDTESDVTTGSTLKAKVDRYVQGVGGYGILGFSIARLATTVLLTYLSLFTPTRDCAKVPWPRWGKLCVGNPVLITSLYSLFLAIVSLASRTWEPVATSHITLISLVTLGVYTYRDLWPLATYDLEPVDSYEGNILWVKIACLLTIALIIPLFIPTRYVPVDPKNPMTVLDPGQTASWISRRTFMYIDSIIMDAYKVSHLSVSQLPPLPDTEYAAYQCDLSFPHLDPHMRKKKLHLFFGLVYHFRWEYVVMMFCTVGSGISTFSEPIALKQILAYIEADGYKATIKPWFWIGLLLCGPLVTSVLQHWTLFLNTVILVRLQAILTQLAFDHSLRIRLKAESPETSSPTAEPAQSSSVSISSINELEQSATDQTDTIAPSEGSTSREPTVVEGSSESAKKKAKNEPSADASPKHGGDAENLLGRINNLVTSDMQNIGEGVDFLDSIVLIPMQITLSIVFLYKILGWSALVGLFTLIALSPVPALFAKNMEHFEGTKMKKTDARVQAITDTIGVLRMVKLFGWEDKMTKKIAEKRDEELEWIWKVKLFRLFNEVTSIIIPTLTMLFTYATYTAVMKQELTASKIFSSMSAFFILREQLHRISWQVNLIVTAKVSLDRMHRFLQDTELLDRFTPSNKDNVLSRVDAYDAGEEADSDNRIGFRNATFAWSADDLDGSLTPSSRNFRLHIEDDLFFKRNCINMIVGPTGSGKTSILMALLGEMHFIPSQANSWFNLPREGGVAYAAQESWVQSSTVRENILFGSPYEEERYKQVIRQCALEHDLELFDAGDQTEVGERGLTLSGGQKARVTLARAIYSRAEIILLDDVLAALDVHTSSWIVDKCFRGDLVKGRTVIIVTHNIALVGPVAGFCVSLGIDGRVKSQGTEVDSIIQHDSQLVAELEQDKKAIEASKQEVEGAETQGAKAQSDGKLVVAEEIATGHISWKTMNLLLSAMGGSRPLLIICGFMLAMIITEVAFIGQTWFLGFWAQQYELHAPSEVRLSYWLSGLALIIFGSMAIYAAVNIFFQYRALVASKVIHHTLVDSVFTSTFRWLDETPTARIISRCTQDVRSVDSALPQNLYWVIGQAVGIVARLTAVVMVTPLFLVPGLAVAVLATAIGALYLKAQLSIKRELSNARSPVLAHFNAVIHGLVSVRAYGVQDAFKKESIKRIDAYSRIARSSWNVNRWVGLRMDYLGAIFTASLAAYQVYGHRVSASNIGFSLNMAMAFCSYIFWFIRIFNLLEVESNSLERINDYINIDHEPKATEAGKPPAAWPTSGDLRAENLSARYSKLGPKVLHDVSFHIKSGERVGIVGRTGSGKSSLTLALLRCIITEGSVFFDGVDTSQVNLDALRSSMTIIPQVPELISGTLRQNLDPFNQNDDLTLNQALRSAGLFSLQQELGESRLTLDSKISGGGGNLSVGQRQIIALARAMVRGSKLLILDEATSAIDYKTDAIIQSTLRHALSADVTVITIAHRLQTIMDADKIMVLDNGQIAEFDSPRVLLKKEKGTLRALVDESGDKEALHKLAKV</sequence>
<evidence type="ECO:0000256" key="10">
    <source>
        <dbReference type="SAM" id="MobiDB-lite"/>
    </source>
</evidence>
<evidence type="ECO:0000256" key="6">
    <source>
        <dbReference type="ARBA" id="ARBA00022840"/>
    </source>
</evidence>
<feature type="domain" description="ABC transporter" evidence="12">
    <location>
        <begin position="1317"/>
        <end position="1554"/>
    </location>
</feature>
<evidence type="ECO:0000313" key="14">
    <source>
        <dbReference type="EMBL" id="KAF4617819.1"/>
    </source>
</evidence>
<accession>A0A8H4VRW7</accession>
<feature type="transmembrane region" description="Helical" evidence="11">
    <location>
        <begin position="1117"/>
        <end position="1135"/>
    </location>
</feature>
<evidence type="ECO:0000256" key="3">
    <source>
        <dbReference type="ARBA" id="ARBA00022692"/>
    </source>
</evidence>
<feature type="transmembrane region" description="Helical" evidence="11">
    <location>
        <begin position="138"/>
        <end position="157"/>
    </location>
</feature>
<keyword evidence="9" id="KW-0175">Coiled coil</keyword>
<feature type="transmembrane region" description="Helical" evidence="11">
    <location>
        <begin position="17"/>
        <end position="35"/>
    </location>
</feature>
<evidence type="ECO:0000256" key="11">
    <source>
        <dbReference type="SAM" id="Phobius"/>
    </source>
</evidence>
<feature type="transmembrane region" description="Helical" evidence="11">
    <location>
        <begin position="997"/>
        <end position="1020"/>
    </location>
</feature>
<dbReference type="GO" id="GO:0016887">
    <property type="term" value="F:ATP hydrolysis activity"/>
    <property type="evidence" value="ECO:0007669"/>
    <property type="project" value="InterPro"/>
</dbReference>
<comment type="caution">
    <text evidence="14">The sequence shown here is derived from an EMBL/GenBank/DDBJ whole genome shotgun (WGS) entry which is preliminary data.</text>
</comment>
<dbReference type="GO" id="GO:0016020">
    <property type="term" value="C:membrane"/>
    <property type="evidence" value="ECO:0007669"/>
    <property type="project" value="UniProtKB-SubCell"/>
</dbReference>
<dbReference type="CDD" id="cd18604">
    <property type="entry name" value="ABC_6TM_VMR1_D2_like"/>
    <property type="match status" value="1"/>
</dbReference>
<evidence type="ECO:0000259" key="12">
    <source>
        <dbReference type="PROSITE" id="PS50893"/>
    </source>
</evidence>
<dbReference type="Gene3D" id="1.20.1560.10">
    <property type="entry name" value="ABC transporter type 1, transmembrane domain"/>
    <property type="match status" value="2"/>
</dbReference>
<evidence type="ECO:0000256" key="2">
    <source>
        <dbReference type="ARBA" id="ARBA00022448"/>
    </source>
</evidence>
<evidence type="ECO:0000256" key="4">
    <source>
        <dbReference type="ARBA" id="ARBA00022737"/>
    </source>
</evidence>
<protein>
    <recommendedName>
        <fullName evidence="16">P-loop containing nucleoside triphosphate hydrolase protein</fullName>
    </recommendedName>
</protein>
<dbReference type="PANTHER" id="PTHR24223">
    <property type="entry name" value="ATP-BINDING CASSETTE SUB-FAMILY C"/>
    <property type="match status" value="1"/>
</dbReference>
<feature type="transmembrane region" description="Helical" evidence="11">
    <location>
        <begin position="111"/>
        <end position="131"/>
    </location>
</feature>
<comment type="subcellular location">
    <subcellularLocation>
        <location evidence="1">Membrane</location>
        <topology evidence="1">Multi-pass membrane protein</topology>
    </subcellularLocation>
</comment>
<evidence type="ECO:0000313" key="15">
    <source>
        <dbReference type="Proteomes" id="UP000521872"/>
    </source>
</evidence>
<feature type="domain" description="ABC transmembrane type-1" evidence="13">
    <location>
        <begin position="291"/>
        <end position="649"/>
    </location>
</feature>
<dbReference type="InterPro" id="IPR011527">
    <property type="entry name" value="ABC1_TM_dom"/>
</dbReference>
<keyword evidence="5" id="KW-0547">Nucleotide-binding</keyword>
<reference evidence="14 15" key="1">
    <citation type="submission" date="2019-12" db="EMBL/GenBank/DDBJ databases">
        <authorList>
            <person name="Floudas D."/>
            <person name="Bentzer J."/>
            <person name="Ahren D."/>
            <person name="Johansson T."/>
            <person name="Persson P."/>
            <person name="Tunlid A."/>
        </authorList>
    </citation>
    <scope>NUCLEOTIDE SEQUENCE [LARGE SCALE GENOMIC DNA]</scope>
    <source>
        <strain evidence="14 15">CBS 102.39</strain>
    </source>
</reference>
<dbReference type="CDD" id="cd03250">
    <property type="entry name" value="ABCC_MRP_domain1"/>
    <property type="match status" value="1"/>
</dbReference>
<dbReference type="FunFam" id="3.40.50.300:FF:000838">
    <property type="entry name" value="ABC multidrug transporter (Eurofung)"/>
    <property type="match status" value="1"/>
</dbReference>
<keyword evidence="3 11" id="KW-0812">Transmembrane</keyword>
<dbReference type="PROSITE" id="PS00211">
    <property type="entry name" value="ABC_TRANSPORTER_1"/>
    <property type="match status" value="1"/>
</dbReference>
<feature type="transmembrane region" description="Helical" evidence="11">
    <location>
        <begin position="330"/>
        <end position="346"/>
    </location>
</feature>
<keyword evidence="8 11" id="KW-0472">Membrane</keyword>
<dbReference type="Gene3D" id="3.40.50.300">
    <property type="entry name" value="P-loop containing nucleotide triphosphate hydrolases"/>
    <property type="match status" value="2"/>
</dbReference>
<feature type="compositionally biased region" description="Basic and acidic residues" evidence="10">
    <location>
        <begin position="437"/>
        <end position="457"/>
    </location>
</feature>
<feature type="transmembrane region" description="Helical" evidence="11">
    <location>
        <begin position="67"/>
        <end position="91"/>
    </location>
</feature>
<dbReference type="SUPFAM" id="SSF90123">
    <property type="entry name" value="ABC transporter transmembrane region"/>
    <property type="match status" value="2"/>
</dbReference>
<dbReference type="EMBL" id="JAACJL010000030">
    <property type="protein sequence ID" value="KAF4617819.1"/>
    <property type="molecule type" value="Genomic_DNA"/>
</dbReference>
<feature type="transmembrane region" description="Helical" evidence="11">
    <location>
        <begin position="507"/>
        <end position="526"/>
    </location>
</feature>
<feature type="transmembrane region" description="Helical" evidence="11">
    <location>
        <begin position="177"/>
        <end position="196"/>
    </location>
</feature>
<evidence type="ECO:0000256" key="7">
    <source>
        <dbReference type="ARBA" id="ARBA00022989"/>
    </source>
</evidence>
<keyword evidence="4" id="KW-0677">Repeat</keyword>
<dbReference type="CDD" id="cd18596">
    <property type="entry name" value="ABC_6TM_VMR1_D1_like"/>
    <property type="match status" value="1"/>
</dbReference>
<keyword evidence="2" id="KW-0813">Transport</keyword>
<feature type="region of interest" description="Disordered" evidence="10">
    <location>
        <begin position="410"/>
        <end position="458"/>
    </location>
</feature>
<feature type="transmembrane region" description="Helical" evidence="11">
    <location>
        <begin position="1141"/>
        <end position="1160"/>
    </location>
</feature>
<keyword evidence="7 11" id="KW-1133">Transmembrane helix</keyword>
<dbReference type="SUPFAM" id="SSF52540">
    <property type="entry name" value="P-loop containing nucleoside triphosphate hydrolases"/>
    <property type="match status" value="2"/>
</dbReference>
<gene>
    <name evidence="14" type="ORF">D9613_006245</name>
</gene>
<feature type="domain" description="ABC transporter" evidence="12">
    <location>
        <begin position="697"/>
        <end position="939"/>
    </location>
</feature>
<feature type="compositionally biased region" description="Polar residues" evidence="10">
    <location>
        <begin position="410"/>
        <end position="427"/>
    </location>
</feature>
<feature type="transmembrane region" description="Helical" evidence="11">
    <location>
        <begin position="1252"/>
        <end position="1273"/>
    </location>
</feature>
<dbReference type="FunFam" id="1.20.1560.10:FF:000013">
    <property type="entry name" value="ABC transporter C family member 2"/>
    <property type="match status" value="1"/>
</dbReference>
<dbReference type="CDD" id="cd03244">
    <property type="entry name" value="ABCC_MRP_domain2"/>
    <property type="match status" value="1"/>
</dbReference>